<dbReference type="EMBL" id="SEOQ01000443">
    <property type="protein sequence ID" value="TFY62854.1"/>
    <property type="molecule type" value="Genomic_DNA"/>
</dbReference>
<feature type="compositionally biased region" description="Gly residues" evidence="1">
    <location>
        <begin position="75"/>
        <end position="84"/>
    </location>
</feature>
<sequence>QRRQPRDWEQGAAGGTVGDGWGFDAPVNVGKQGRRKGRERLERRAREIEDAEDDPDDWFGSAKNMRNRGDAPRGNSGGGGGGGKRISFGESVKGGGRFEDINARMGPRQSSGGAAGSPAQLWWRFQEGTAGAS</sequence>
<dbReference type="AlphaFoldDB" id="A0A4Y9YJZ7"/>
<name>A0A4Y9YJZ7_9AGAM</name>
<comment type="caution">
    <text evidence="2">The sequence shown here is derived from an EMBL/GenBank/DDBJ whole genome shotgun (WGS) entry which is preliminary data.</text>
</comment>
<evidence type="ECO:0000313" key="2">
    <source>
        <dbReference type="EMBL" id="TFY62854.1"/>
    </source>
</evidence>
<feature type="region of interest" description="Disordered" evidence="1">
    <location>
        <begin position="1"/>
        <end position="133"/>
    </location>
</feature>
<feature type="non-terminal residue" evidence="2">
    <location>
        <position position="1"/>
    </location>
</feature>
<keyword evidence="3" id="KW-1185">Reference proteome</keyword>
<dbReference type="STRING" id="205917.A0A4Y9YJZ7"/>
<evidence type="ECO:0000256" key="1">
    <source>
        <dbReference type="SAM" id="MobiDB-lite"/>
    </source>
</evidence>
<protein>
    <submittedName>
        <fullName evidence="2">Uncharacterized protein</fullName>
    </submittedName>
</protein>
<evidence type="ECO:0000313" key="3">
    <source>
        <dbReference type="Proteomes" id="UP000298327"/>
    </source>
</evidence>
<feature type="compositionally biased region" description="Basic and acidic residues" evidence="1">
    <location>
        <begin position="39"/>
        <end position="48"/>
    </location>
</feature>
<proteinExistence type="predicted"/>
<dbReference type="Proteomes" id="UP000298327">
    <property type="component" value="Unassembled WGS sequence"/>
</dbReference>
<reference evidence="2 3" key="1">
    <citation type="submission" date="2019-02" db="EMBL/GenBank/DDBJ databases">
        <title>Genome sequencing of the rare red list fungi Dentipellis fragilis.</title>
        <authorList>
            <person name="Buettner E."/>
            <person name="Kellner H."/>
        </authorList>
    </citation>
    <scope>NUCLEOTIDE SEQUENCE [LARGE SCALE GENOMIC DNA]</scope>
    <source>
        <strain evidence="2 3">DSM 105465</strain>
    </source>
</reference>
<accession>A0A4Y9YJZ7</accession>
<gene>
    <name evidence="2" type="ORF">EVG20_g6547</name>
</gene>
<feature type="compositionally biased region" description="Gly residues" evidence="1">
    <location>
        <begin position="12"/>
        <end position="21"/>
    </location>
</feature>
<organism evidence="2 3">
    <name type="scientific">Dentipellis fragilis</name>
    <dbReference type="NCBI Taxonomy" id="205917"/>
    <lineage>
        <taxon>Eukaryota</taxon>
        <taxon>Fungi</taxon>
        <taxon>Dikarya</taxon>
        <taxon>Basidiomycota</taxon>
        <taxon>Agaricomycotina</taxon>
        <taxon>Agaricomycetes</taxon>
        <taxon>Russulales</taxon>
        <taxon>Hericiaceae</taxon>
        <taxon>Dentipellis</taxon>
    </lineage>
</organism>